<evidence type="ECO:0000256" key="1">
    <source>
        <dbReference type="ARBA" id="ARBA00004496"/>
    </source>
</evidence>
<comment type="subcellular location">
    <subcellularLocation>
        <location evidence="1">Cytoplasm</location>
    </subcellularLocation>
</comment>
<dbReference type="GO" id="GO:0005737">
    <property type="term" value="C:cytoplasm"/>
    <property type="evidence" value="ECO:0007669"/>
    <property type="project" value="UniProtKB-SubCell"/>
</dbReference>
<dbReference type="Pfam" id="PF14811">
    <property type="entry name" value="TPD"/>
    <property type="match status" value="1"/>
</dbReference>
<evidence type="ECO:0000256" key="2">
    <source>
        <dbReference type="ARBA" id="ARBA00022490"/>
    </source>
</evidence>
<keyword evidence="4" id="KW-1185">Reference proteome</keyword>
<accession>A0AA97A5J5</accession>
<evidence type="ECO:0000313" key="4">
    <source>
        <dbReference type="Proteomes" id="UP001304970"/>
    </source>
</evidence>
<dbReference type="InterPro" id="IPR029404">
    <property type="entry name" value="CDIN1"/>
</dbReference>
<protein>
    <recommendedName>
        <fullName evidence="5">TPD domain-containing protein</fullName>
    </recommendedName>
</protein>
<sequence length="266" mass="30842">MDSKLYKTCYNALTDHEDVLLLSQKYEIPAGVLSTILNQKVVTLVKRSYRQFNEKENEFVACWKAGETFLDLAKKCGYPPTLVMSVILKKNGYNKKQIAAFYKNPTGIQNPRIRSELLEALDADYYFSPRAHKMQEIKGKAGEEIISGWLKLKECEFLCEDEIRASGPGKTPDFVLKKPIRISGHEIHWVESKALFGDMAEHKHYEKNQFLEYSEIYGTGLVVYWFGFISEITENLPDNYHVVDFSFFKEDLGDQVEKLLNYSIYW</sequence>
<reference evidence="3 4" key="1">
    <citation type="submission" date="2023-07" db="EMBL/GenBank/DDBJ databases">
        <title>Closed genome sequence of Methanosarcinaceae archaeon Am2.</title>
        <authorList>
            <person name="Poehlein A."/>
            <person name="Protasov E."/>
            <person name="Platt K."/>
            <person name="Reeh H."/>
            <person name="Daniel R."/>
            <person name="Brune A."/>
        </authorList>
    </citation>
    <scope>NUCLEOTIDE SEQUENCE [LARGE SCALE GENOMIC DNA]</scope>
    <source>
        <strain evidence="3 4">Am2</strain>
    </source>
</reference>
<dbReference type="PANTHER" id="PTHR31661">
    <property type="entry name" value="SIMILAR TO CDNA SEQUENCE BC052040"/>
    <property type="match status" value="1"/>
</dbReference>
<name>A0AA97A5J5_9EURY</name>
<dbReference type="PANTHER" id="PTHR31661:SF1">
    <property type="entry name" value="CDAN1-INTERACTING NUCLEASE 1"/>
    <property type="match status" value="1"/>
</dbReference>
<keyword evidence="2" id="KW-0963">Cytoplasm</keyword>
<dbReference type="RefSeq" id="WP_338098068.1">
    <property type="nucleotide sequence ID" value="NZ_CP131061.1"/>
</dbReference>
<dbReference type="Proteomes" id="UP001304970">
    <property type="component" value="Chromosome"/>
</dbReference>
<evidence type="ECO:0000313" key="3">
    <source>
        <dbReference type="EMBL" id="WNY26543.1"/>
    </source>
</evidence>
<organism evidence="3 4">
    <name type="scientific">Methanolapillus ohkumae</name>
    <dbReference type="NCBI Taxonomy" id="3028298"/>
    <lineage>
        <taxon>Archaea</taxon>
        <taxon>Methanobacteriati</taxon>
        <taxon>Methanobacteriota</taxon>
        <taxon>Stenosarchaea group</taxon>
        <taxon>Methanomicrobia</taxon>
        <taxon>Methanosarcinales</taxon>
        <taxon>Methanosarcinaceae</taxon>
        <taxon>Methanolapillus</taxon>
    </lineage>
</organism>
<dbReference type="EMBL" id="CP131061">
    <property type="protein sequence ID" value="WNY26543.1"/>
    <property type="molecule type" value="Genomic_DNA"/>
</dbReference>
<proteinExistence type="predicted"/>
<dbReference type="AlphaFoldDB" id="A0AA97A5J5"/>
<dbReference type="GeneID" id="89227706"/>
<evidence type="ECO:0008006" key="5">
    <source>
        <dbReference type="Google" id="ProtNLM"/>
    </source>
</evidence>
<gene>
    <name evidence="3" type="ORF">MsAm2_03060</name>
</gene>